<keyword evidence="2" id="KW-1185">Reference proteome</keyword>
<accession>A0AA41ZGY4</accession>
<dbReference type="PANTHER" id="PTHR45011:SF1">
    <property type="entry name" value="DAP3-BINDING CELL DEATH ENHANCER 1"/>
    <property type="match status" value="1"/>
</dbReference>
<reference evidence="1" key="1">
    <citation type="submission" date="2022-11" db="EMBL/GenBank/DDBJ databases">
        <title>Larsenimonas rhizosphaerae sp. nov., isolated from a tidal mudflat.</title>
        <authorList>
            <person name="Lee S.D."/>
            <person name="Kim I.S."/>
        </authorList>
    </citation>
    <scope>NUCLEOTIDE SEQUENCE</scope>
    <source>
        <strain evidence="1">GH2-1</strain>
    </source>
</reference>
<dbReference type="RefSeq" id="WP_265896658.1">
    <property type="nucleotide sequence ID" value="NZ_JAPIVE010000003.1"/>
</dbReference>
<dbReference type="InterPro" id="IPR011990">
    <property type="entry name" value="TPR-like_helical_dom_sf"/>
</dbReference>
<sequence length="174" mass="19408">MLQAASLVTRLEYRLAERLLYTCKSKNTLRWHRLSMRLFKRCADAGHVNAQSMYGLLLFRCGASSQEKARGARFVIMAAEAGDIEAQYHAARIFEFGCAQYAQRDSRAVTWFARAAEAGHEEAAVRLARAYTCGELGLQIDPARADYWESRVVTTSDVPAFSARNAPAMAVSIH</sequence>
<comment type="caution">
    <text evidence="1">The sequence shown here is derived from an EMBL/GenBank/DDBJ whole genome shotgun (WGS) entry which is preliminary data.</text>
</comment>
<dbReference type="PANTHER" id="PTHR45011">
    <property type="entry name" value="DAP3-BINDING CELL DEATH ENHANCER 1"/>
    <property type="match status" value="1"/>
</dbReference>
<evidence type="ECO:0000313" key="1">
    <source>
        <dbReference type="EMBL" id="MCX2525077.1"/>
    </source>
</evidence>
<organism evidence="1 2">
    <name type="scientific">Larsenimonas rhizosphaerae</name>
    <dbReference type="NCBI Taxonomy" id="2944682"/>
    <lineage>
        <taxon>Bacteria</taxon>
        <taxon>Pseudomonadati</taxon>
        <taxon>Pseudomonadota</taxon>
        <taxon>Gammaproteobacteria</taxon>
        <taxon>Oceanospirillales</taxon>
        <taxon>Halomonadaceae</taxon>
        <taxon>Larsenimonas</taxon>
    </lineage>
</organism>
<proteinExistence type="predicted"/>
<dbReference type="EMBL" id="JAPIVE010000003">
    <property type="protein sequence ID" value="MCX2525077.1"/>
    <property type="molecule type" value="Genomic_DNA"/>
</dbReference>
<dbReference type="Gene3D" id="1.25.40.10">
    <property type="entry name" value="Tetratricopeptide repeat domain"/>
    <property type="match status" value="1"/>
</dbReference>
<gene>
    <name evidence="1" type="ORF">OQ287_12565</name>
</gene>
<dbReference type="SUPFAM" id="SSF81901">
    <property type="entry name" value="HCP-like"/>
    <property type="match status" value="1"/>
</dbReference>
<dbReference type="AlphaFoldDB" id="A0AA41ZGY4"/>
<evidence type="ECO:0000313" key="2">
    <source>
        <dbReference type="Proteomes" id="UP001165678"/>
    </source>
</evidence>
<dbReference type="InterPro" id="IPR052748">
    <property type="entry name" value="ISR_Activator"/>
</dbReference>
<dbReference type="Proteomes" id="UP001165678">
    <property type="component" value="Unassembled WGS sequence"/>
</dbReference>
<name>A0AA41ZGY4_9GAMM</name>
<protein>
    <submittedName>
        <fullName evidence="1">Sel1 repeat family protein</fullName>
    </submittedName>
</protein>